<dbReference type="AlphaFoldDB" id="A0A371E635"/>
<gene>
    <name evidence="1" type="ORF">CR513_60303</name>
</gene>
<accession>A0A371E635</accession>
<proteinExistence type="predicted"/>
<reference evidence="1" key="1">
    <citation type="submission" date="2018-05" db="EMBL/GenBank/DDBJ databases">
        <title>Draft genome of Mucuna pruriens seed.</title>
        <authorList>
            <person name="Nnadi N.E."/>
            <person name="Vos R."/>
            <person name="Hasami M.H."/>
            <person name="Devisetty U.K."/>
            <person name="Aguiy J.C."/>
        </authorList>
    </citation>
    <scope>NUCLEOTIDE SEQUENCE [LARGE SCALE GENOMIC DNA]</scope>
    <source>
        <strain evidence="1">JCA_2017</strain>
    </source>
</reference>
<evidence type="ECO:0000313" key="1">
    <source>
        <dbReference type="EMBL" id="RDX61463.1"/>
    </source>
</evidence>
<name>A0A371E635_MUCPR</name>
<sequence length="90" mass="10519">MDDPIWNYLKYDTSSKDKGNIAKIKRMASQYLIGADHLQKRSQVDYVMNDIHSGICGFQSSGRTMVALVLRVGYYWSMMREEYTTCFRYA</sequence>
<dbReference type="EMBL" id="QJKJ01016128">
    <property type="protein sequence ID" value="RDX61463.1"/>
    <property type="molecule type" value="Genomic_DNA"/>
</dbReference>
<evidence type="ECO:0000313" key="2">
    <source>
        <dbReference type="Proteomes" id="UP000257109"/>
    </source>
</evidence>
<dbReference type="OrthoDB" id="1672869at2759"/>
<keyword evidence="2" id="KW-1185">Reference proteome</keyword>
<organism evidence="1 2">
    <name type="scientific">Mucuna pruriens</name>
    <name type="common">Velvet bean</name>
    <name type="synonym">Dolichos pruriens</name>
    <dbReference type="NCBI Taxonomy" id="157652"/>
    <lineage>
        <taxon>Eukaryota</taxon>
        <taxon>Viridiplantae</taxon>
        <taxon>Streptophyta</taxon>
        <taxon>Embryophyta</taxon>
        <taxon>Tracheophyta</taxon>
        <taxon>Spermatophyta</taxon>
        <taxon>Magnoliopsida</taxon>
        <taxon>eudicotyledons</taxon>
        <taxon>Gunneridae</taxon>
        <taxon>Pentapetalae</taxon>
        <taxon>rosids</taxon>
        <taxon>fabids</taxon>
        <taxon>Fabales</taxon>
        <taxon>Fabaceae</taxon>
        <taxon>Papilionoideae</taxon>
        <taxon>50 kb inversion clade</taxon>
        <taxon>NPAAA clade</taxon>
        <taxon>indigoferoid/millettioid clade</taxon>
        <taxon>Phaseoleae</taxon>
        <taxon>Mucuna</taxon>
    </lineage>
</organism>
<protein>
    <submittedName>
        <fullName evidence="1">Uncharacterized protein</fullName>
    </submittedName>
</protein>
<feature type="non-terminal residue" evidence="1">
    <location>
        <position position="1"/>
    </location>
</feature>
<comment type="caution">
    <text evidence="1">The sequence shown here is derived from an EMBL/GenBank/DDBJ whole genome shotgun (WGS) entry which is preliminary data.</text>
</comment>
<dbReference type="Proteomes" id="UP000257109">
    <property type="component" value="Unassembled WGS sequence"/>
</dbReference>